<evidence type="ECO:0000313" key="4">
    <source>
        <dbReference type="Proteomes" id="UP000000925"/>
    </source>
</evidence>
<dbReference type="SUPFAM" id="SSF46785">
    <property type="entry name" value="Winged helix' DNA-binding domain"/>
    <property type="match status" value="2"/>
</dbReference>
<dbReference type="OrthoDB" id="9784785at2"/>
<gene>
    <name evidence="3" type="ordered locus">Caka_2718</name>
</gene>
<dbReference type="InterPro" id="IPR036390">
    <property type="entry name" value="WH_DNA-bd_sf"/>
</dbReference>
<dbReference type="eggNOG" id="COG3132">
    <property type="taxonomic scope" value="Bacteria"/>
</dbReference>
<dbReference type="Proteomes" id="UP000000925">
    <property type="component" value="Chromosome"/>
</dbReference>
<dbReference type="PANTHER" id="PTHR38768">
    <property type="entry name" value="UPF0502 PROTEIN YCEH"/>
    <property type="match status" value="1"/>
</dbReference>
<dbReference type="InterPro" id="IPR036388">
    <property type="entry name" value="WH-like_DNA-bd_sf"/>
</dbReference>
<proteinExistence type="inferred from homology"/>
<dbReference type="Gene3D" id="1.10.10.10">
    <property type="entry name" value="Winged helix-like DNA-binding domain superfamily/Winged helix DNA-binding domain"/>
    <property type="match status" value="2"/>
</dbReference>
<evidence type="ECO:0000256" key="2">
    <source>
        <dbReference type="SAM" id="Coils"/>
    </source>
</evidence>
<accession>D5EQ00</accession>
<evidence type="ECO:0000313" key="3">
    <source>
        <dbReference type="EMBL" id="ADE55733.1"/>
    </source>
</evidence>
<evidence type="ECO:0000256" key="1">
    <source>
        <dbReference type="HAMAP-Rule" id="MF_01584"/>
    </source>
</evidence>
<dbReference type="EMBL" id="CP001998">
    <property type="protein sequence ID" value="ADE55733.1"/>
    <property type="molecule type" value="Genomic_DNA"/>
</dbReference>
<dbReference type="InterPro" id="IPR007432">
    <property type="entry name" value="DUF480"/>
</dbReference>
<dbReference type="HOGENOM" id="CLU_057831_2_0_0"/>
<dbReference type="Pfam" id="PF04337">
    <property type="entry name" value="DUF480"/>
    <property type="match status" value="1"/>
</dbReference>
<sequence>MENETNEEALILSEAEARVLGCLLEKAVTTPDVYPLTFNSLLTACNQKTNRDPVVDYDEDVVAEAIEGLRGKQLIYRADGAGSRVQKYRHRIDERFGLSAASQALLTVLLLRGPQTPGELRTRTERMHVFLDVAAVEAEIAATAEDVDLPLWTRLPQAPGQKEARYMHCLYGTDFVRPTESVEAAPAPAVAAVQQRSERVTQLETRVDELERELAELKASFASFRQQFD</sequence>
<dbReference type="PANTHER" id="PTHR38768:SF1">
    <property type="entry name" value="UPF0502 PROTEIN YCEH"/>
    <property type="match status" value="1"/>
</dbReference>
<dbReference type="AlphaFoldDB" id="D5EQ00"/>
<dbReference type="HAMAP" id="MF_01584">
    <property type="entry name" value="UPF0502"/>
    <property type="match status" value="1"/>
</dbReference>
<reference evidence="3 4" key="1">
    <citation type="journal article" date="2010" name="Stand. Genomic Sci.">
        <title>Complete genome sequence of Coraliomargarita akajimensis type strain (04OKA010-24).</title>
        <authorList>
            <person name="Mavromatis K."/>
            <person name="Abt B."/>
            <person name="Brambilla E."/>
            <person name="Lapidus A."/>
            <person name="Copeland A."/>
            <person name="Deshpande S."/>
            <person name="Nolan M."/>
            <person name="Lucas S."/>
            <person name="Tice H."/>
            <person name="Cheng J.F."/>
            <person name="Han C."/>
            <person name="Detter J.C."/>
            <person name="Woyke T."/>
            <person name="Goodwin L."/>
            <person name="Pitluck S."/>
            <person name="Held B."/>
            <person name="Brettin T."/>
            <person name="Tapia R."/>
            <person name="Ivanova N."/>
            <person name="Mikhailova N."/>
            <person name="Pati A."/>
            <person name="Liolios K."/>
            <person name="Chen A."/>
            <person name="Palaniappan K."/>
            <person name="Land M."/>
            <person name="Hauser L."/>
            <person name="Chang Y.J."/>
            <person name="Jeffries C.D."/>
            <person name="Rohde M."/>
            <person name="Goker M."/>
            <person name="Bristow J."/>
            <person name="Eisen J.A."/>
            <person name="Markowitz V."/>
            <person name="Hugenholtz P."/>
            <person name="Klenk H.P."/>
            <person name="Kyrpides N.C."/>
        </authorList>
    </citation>
    <scope>NUCLEOTIDE SEQUENCE [LARGE SCALE GENOMIC DNA]</scope>
    <source>
        <strain evidence="4">DSM 45221 / IAM 15411 / JCM 23193 / KCTC 12865</strain>
    </source>
</reference>
<organism evidence="3 4">
    <name type="scientific">Coraliomargarita akajimensis (strain DSM 45221 / IAM 15411 / JCM 23193 / KCTC 12865 / 04OKA010-24)</name>
    <dbReference type="NCBI Taxonomy" id="583355"/>
    <lineage>
        <taxon>Bacteria</taxon>
        <taxon>Pseudomonadati</taxon>
        <taxon>Verrucomicrobiota</taxon>
        <taxon>Opitutia</taxon>
        <taxon>Puniceicoccales</taxon>
        <taxon>Coraliomargaritaceae</taxon>
        <taxon>Coraliomargarita</taxon>
    </lineage>
</organism>
<keyword evidence="4" id="KW-1185">Reference proteome</keyword>
<name>D5EQ00_CORAD</name>
<keyword evidence="2" id="KW-0175">Coiled coil</keyword>
<protein>
    <submittedName>
        <fullName evidence="3">Uncharacterized protein</fullName>
    </submittedName>
</protein>
<comment type="similarity">
    <text evidence="1">Belongs to the UPF0502 family.</text>
</comment>
<feature type="coiled-coil region" evidence="2">
    <location>
        <begin position="193"/>
        <end position="227"/>
    </location>
</feature>
<dbReference type="KEGG" id="caa:Caka_2718"/>
<dbReference type="RefSeq" id="WP_013044455.1">
    <property type="nucleotide sequence ID" value="NC_014008.1"/>
</dbReference>